<gene>
    <name evidence="4" type="primary">LOC102808708</name>
</gene>
<evidence type="ECO:0000313" key="4">
    <source>
        <dbReference type="RefSeq" id="XP_006814999.1"/>
    </source>
</evidence>
<feature type="compositionally biased region" description="Pro residues" evidence="2">
    <location>
        <begin position="811"/>
        <end position="821"/>
    </location>
</feature>
<proteinExistence type="predicted"/>
<dbReference type="GeneID" id="102808708"/>
<feature type="region of interest" description="Disordered" evidence="2">
    <location>
        <begin position="751"/>
        <end position="774"/>
    </location>
</feature>
<dbReference type="RefSeq" id="XP_006814999.1">
    <property type="nucleotide sequence ID" value="XM_006814936.1"/>
</dbReference>
<protein>
    <submittedName>
        <fullName evidence="4">Intracellular protein transport protein USO1-like</fullName>
    </submittedName>
</protein>
<organism evidence="3 4">
    <name type="scientific">Saccoglossus kowalevskii</name>
    <name type="common">Acorn worm</name>
    <dbReference type="NCBI Taxonomy" id="10224"/>
    <lineage>
        <taxon>Eukaryota</taxon>
        <taxon>Metazoa</taxon>
        <taxon>Hemichordata</taxon>
        <taxon>Enteropneusta</taxon>
        <taxon>Harrimaniidae</taxon>
        <taxon>Saccoglossus</taxon>
    </lineage>
</organism>
<feature type="region of interest" description="Disordered" evidence="2">
    <location>
        <begin position="843"/>
        <end position="878"/>
    </location>
</feature>
<feature type="region of interest" description="Disordered" evidence="2">
    <location>
        <begin position="789"/>
        <end position="825"/>
    </location>
</feature>
<name>A0ABM0M4Q8_SACKO</name>
<reference evidence="4" key="1">
    <citation type="submission" date="2025-08" db="UniProtKB">
        <authorList>
            <consortium name="RefSeq"/>
        </authorList>
    </citation>
    <scope>IDENTIFICATION</scope>
    <source>
        <tissue evidence="4">Testes</tissue>
    </source>
</reference>
<keyword evidence="1" id="KW-0175">Coiled coil</keyword>
<evidence type="ECO:0000256" key="1">
    <source>
        <dbReference type="SAM" id="Coils"/>
    </source>
</evidence>
<accession>A0ABM0M4Q8</accession>
<sequence>MENVNDEVVWYENNEAQNLEWMNKCERMETLYQEQIAEKHLAQNRRSKNGYENPELKSECTKLSGYEDDIRINIVEDETNASVDSKLRACDDLKVAVPLLLRRDISIFETIESERMMQMKQCEYAETKYHELNILMHSGNKTVEDNVFEDEKNMSPDEEPKILVTCRETSQNDEESPEIMCSLDEIHLKGRPDLSHVSELSEDVVIGCEGDTTPTMHSESENNFGDAGNQRTPSIYRSLQNATPEVLFYEKQEAVSMDLLKRCEAAENRFVQCKYILDEKEEKDENEHKMRRGLNTMECQNIFGFPYENPKKENTDENIYVAVATSDDGIGQPDSQIHHCVTNGEDESKSVESLVDAITMATHVVDVLAPIDKGTDDAPKDDGEISIEKNPEIVDNSDLIKKSNAVIVYSAKPIKEDSGIQTDMVEMRSEGTSISELTKSYSDQQTQSDGIYVECCTCHQFSTPAHVKLGMQLKQEQSQRIAMEQLLSIVESESMNLRGQLLTERAAIAKIQTEIIDYKAEINHSRRQSSEYKMRAEELEQSLLGARQMILKLEEQVENTNYFKSGVDYMLEAKLANARSAESQKKLEVLQTELLNSQGEVNQLLDKLANVNREKAEMVSSKIHNELLQIADQRAREAEMKSQMLQHELTQLQQKLQALPQKSVTFSDTFKFVDPMSKPETPVTIRTKPKESTFEYKFYDTGSMLKSLQITKNRDKVRDAGDVLPELTSLDVDCVGKTSNEEQFIEDPLMKTDASDNDSDWSSSDDEKITVAKKPSSFTIKPPAFIAKPVSTSAKNSTKTPPVLPKLKKPPLAPKPKPTVGPKPFMTLAGAGYHLKSEFEKGVSFEQEAKNPTLSSHRRPRGPRGRSIPSKYQKKCTS</sequence>
<evidence type="ECO:0000256" key="2">
    <source>
        <dbReference type="SAM" id="MobiDB-lite"/>
    </source>
</evidence>
<keyword evidence="3" id="KW-1185">Reference proteome</keyword>
<evidence type="ECO:0000313" key="3">
    <source>
        <dbReference type="Proteomes" id="UP000694865"/>
    </source>
</evidence>
<feature type="coiled-coil region" evidence="1">
    <location>
        <begin position="508"/>
        <end position="655"/>
    </location>
</feature>
<dbReference type="Proteomes" id="UP000694865">
    <property type="component" value="Unplaced"/>
</dbReference>